<dbReference type="EMBL" id="JACHLK010000002">
    <property type="protein sequence ID" value="MBB6558527.1"/>
    <property type="molecule type" value="Genomic_DNA"/>
</dbReference>
<protein>
    <recommendedName>
        <fullName evidence="3">DUF2946 domain-containing protein</fullName>
    </recommendedName>
</protein>
<gene>
    <name evidence="1" type="ORF">HNP48_001191</name>
</gene>
<proteinExistence type="predicted"/>
<name>A0A7X0U7U8_9BURK</name>
<accession>A0A7X0U7U8</accession>
<dbReference type="Proteomes" id="UP000575083">
    <property type="component" value="Unassembled WGS sequence"/>
</dbReference>
<sequence length="150" mass="15339">MNRSRTPLMALPAVSTRMGHPAPQAGARAWAARLALVWLVLALAWVPTVGRLHQIAHAQPLAQIHAGHGALVAAEQGAAHGASAGFLSSHSLVDCLLLDQLALGDALHSASVVLLPHAPAPAPVASHAHGVQARSAALFQARAPPPALRA</sequence>
<evidence type="ECO:0008006" key="3">
    <source>
        <dbReference type="Google" id="ProtNLM"/>
    </source>
</evidence>
<evidence type="ECO:0000313" key="2">
    <source>
        <dbReference type="Proteomes" id="UP000575083"/>
    </source>
</evidence>
<dbReference type="AlphaFoldDB" id="A0A7X0U7U8"/>
<comment type="caution">
    <text evidence="1">The sequence shown here is derived from an EMBL/GenBank/DDBJ whole genome shotgun (WGS) entry which is preliminary data.</text>
</comment>
<dbReference type="RefSeq" id="WP_184855956.1">
    <property type="nucleotide sequence ID" value="NZ_JACHLK010000002.1"/>
</dbReference>
<organism evidence="1 2">
    <name type="scientific">Acidovorax soli</name>
    <dbReference type="NCBI Taxonomy" id="592050"/>
    <lineage>
        <taxon>Bacteria</taxon>
        <taxon>Pseudomonadati</taxon>
        <taxon>Pseudomonadota</taxon>
        <taxon>Betaproteobacteria</taxon>
        <taxon>Burkholderiales</taxon>
        <taxon>Comamonadaceae</taxon>
        <taxon>Acidovorax</taxon>
    </lineage>
</organism>
<reference evidence="1 2" key="1">
    <citation type="submission" date="2020-08" db="EMBL/GenBank/DDBJ databases">
        <title>Functional genomics of gut bacteria from endangered species of beetles.</title>
        <authorList>
            <person name="Carlos-Shanley C."/>
        </authorList>
    </citation>
    <scope>NUCLEOTIDE SEQUENCE [LARGE SCALE GENOMIC DNA]</scope>
    <source>
        <strain evidence="1 2">S00198</strain>
    </source>
</reference>
<evidence type="ECO:0000313" key="1">
    <source>
        <dbReference type="EMBL" id="MBB6558527.1"/>
    </source>
</evidence>
<keyword evidence="2" id="KW-1185">Reference proteome</keyword>